<dbReference type="PANTHER" id="PTHR46124:SF2">
    <property type="entry name" value="D-AMINOACYL-TRNA DEACYLASE"/>
    <property type="match status" value="1"/>
</dbReference>
<dbReference type="GO" id="GO:0004536">
    <property type="term" value="F:DNA nuclease activity"/>
    <property type="evidence" value="ECO:0007669"/>
    <property type="project" value="InterPro"/>
</dbReference>
<feature type="binding site" evidence="4">
    <location>
        <position position="6"/>
    </location>
    <ligand>
        <name>a divalent metal cation</name>
        <dbReference type="ChEBI" id="CHEBI:60240"/>
        <label>1</label>
    </ligand>
</feature>
<dbReference type="NCBIfam" id="TIGR00010">
    <property type="entry name" value="YchF/TatD family DNA exonuclease"/>
    <property type="match status" value="1"/>
</dbReference>
<dbReference type="InterPro" id="IPR018228">
    <property type="entry name" value="DNase_TatD-rel_CS"/>
</dbReference>
<dbReference type="CDD" id="cd01310">
    <property type="entry name" value="TatD_DNAse"/>
    <property type="match status" value="1"/>
</dbReference>
<dbReference type="Proteomes" id="UP000229730">
    <property type="component" value="Unassembled WGS sequence"/>
</dbReference>
<keyword evidence="3" id="KW-0378">Hydrolase</keyword>
<dbReference type="PANTHER" id="PTHR46124">
    <property type="entry name" value="D-AMINOACYL-TRNA DEACYLASE"/>
    <property type="match status" value="1"/>
</dbReference>
<feature type="binding site" evidence="4">
    <location>
        <position position="92"/>
    </location>
    <ligand>
        <name>a divalent metal cation</name>
        <dbReference type="ChEBI" id="CHEBI:60240"/>
        <label>1</label>
    </ligand>
</feature>
<dbReference type="SUPFAM" id="SSF51556">
    <property type="entry name" value="Metallo-dependent hydrolases"/>
    <property type="match status" value="1"/>
</dbReference>
<accession>A0A2G4YVD7</accession>
<dbReference type="FunCoup" id="A0A2G4YVD7">
    <property type="interactions" value="505"/>
</dbReference>
<dbReference type="EMBL" id="PDEM01000009">
    <property type="protein sequence ID" value="PHZ86289.1"/>
    <property type="molecule type" value="Genomic_DNA"/>
</dbReference>
<dbReference type="GO" id="GO:0046872">
    <property type="term" value="F:metal ion binding"/>
    <property type="evidence" value="ECO:0007669"/>
    <property type="project" value="UniProtKB-KW"/>
</dbReference>
<dbReference type="InParanoid" id="A0A2G4YVD7"/>
<evidence type="ECO:0000256" key="4">
    <source>
        <dbReference type="PIRSR" id="PIRSR005902-1"/>
    </source>
</evidence>
<dbReference type="PROSITE" id="PS01090">
    <property type="entry name" value="TATD_2"/>
    <property type="match status" value="1"/>
</dbReference>
<feature type="binding site" evidence="4">
    <location>
        <position position="154"/>
    </location>
    <ligand>
        <name>a divalent metal cation</name>
        <dbReference type="ChEBI" id="CHEBI:60240"/>
        <label>2</label>
    </ligand>
</feature>
<feature type="binding site" evidence="4">
    <location>
        <position position="8"/>
    </location>
    <ligand>
        <name>a divalent metal cation</name>
        <dbReference type="ChEBI" id="CHEBI:60240"/>
        <label>1</label>
    </ligand>
</feature>
<dbReference type="PROSITE" id="PS01091">
    <property type="entry name" value="TATD_3"/>
    <property type="match status" value="1"/>
</dbReference>
<gene>
    <name evidence="5" type="ORF">CRD36_06385</name>
</gene>
<dbReference type="GO" id="GO:0016788">
    <property type="term" value="F:hydrolase activity, acting on ester bonds"/>
    <property type="evidence" value="ECO:0007669"/>
    <property type="project" value="InterPro"/>
</dbReference>
<dbReference type="InterPro" id="IPR032466">
    <property type="entry name" value="Metal_Hydrolase"/>
</dbReference>
<comment type="caution">
    <text evidence="5">The sequence shown here is derived from an EMBL/GenBank/DDBJ whole genome shotgun (WGS) entry which is preliminary data.</text>
</comment>
<evidence type="ECO:0000256" key="2">
    <source>
        <dbReference type="ARBA" id="ARBA00022723"/>
    </source>
</evidence>
<keyword evidence="6" id="KW-1185">Reference proteome</keyword>
<dbReference type="AlphaFoldDB" id="A0A2G4YVD7"/>
<dbReference type="PIRSF" id="PIRSF005902">
    <property type="entry name" value="DNase_TatD"/>
    <property type="match status" value="1"/>
</dbReference>
<name>A0A2G4YVD7_9PROT</name>
<evidence type="ECO:0000256" key="1">
    <source>
        <dbReference type="ARBA" id="ARBA00009275"/>
    </source>
</evidence>
<feature type="binding site" evidence="4">
    <location>
        <position position="204"/>
    </location>
    <ligand>
        <name>a divalent metal cation</name>
        <dbReference type="ChEBI" id="CHEBI:60240"/>
        <label>1</label>
    </ligand>
</feature>
<dbReference type="RefSeq" id="WP_099471873.1">
    <property type="nucleotide sequence ID" value="NZ_CP041025.1"/>
</dbReference>
<keyword evidence="2 4" id="KW-0479">Metal-binding</keyword>
<protein>
    <submittedName>
        <fullName evidence="5">LuxR family transcriptional regulator</fullName>
    </submittedName>
</protein>
<evidence type="ECO:0000313" key="5">
    <source>
        <dbReference type="EMBL" id="PHZ86289.1"/>
    </source>
</evidence>
<evidence type="ECO:0000313" key="6">
    <source>
        <dbReference type="Proteomes" id="UP000229730"/>
    </source>
</evidence>
<organism evidence="5 6">
    <name type="scientific">Paremcibacter congregatus</name>
    <dbReference type="NCBI Taxonomy" id="2043170"/>
    <lineage>
        <taxon>Bacteria</taxon>
        <taxon>Pseudomonadati</taxon>
        <taxon>Pseudomonadota</taxon>
        <taxon>Alphaproteobacteria</taxon>
        <taxon>Emcibacterales</taxon>
        <taxon>Emcibacteraceae</taxon>
        <taxon>Paremcibacter</taxon>
    </lineage>
</organism>
<dbReference type="PROSITE" id="PS01137">
    <property type="entry name" value="TATD_1"/>
    <property type="match status" value="1"/>
</dbReference>
<dbReference type="InterPro" id="IPR015991">
    <property type="entry name" value="TatD/YcfH-like"/>
</dbReference>
<dbReference type="FunFam" id="3.20.20.140:FF:000005">
    <property type="entry name" value="TatD family hydrolase"/>
    <property type="match status" value="1"/>
</dbReference>
<evidence type="ECO:0000256" key="3">
    <source>
        <dbReference type="ARBA" id="ARBA00022801"/>
    </source>
</evidence>
<dbReference type="OrthoDB" id="9810005at2"/>
<feature type="binding site" evidence="4">
    <location>
        <position position="128"/>
    </location>
    <ligand>
        <name>a divalent metal cation</name>
        <dbReference type="ChEBI" id="CHEBI:60240"/>
        <label>2</label>
    </ligand>
</feature>
<comment type="similarity">
    <text evidence="1">Belongs to the metallo-dependent hydrolases superfamily. TatD-type hydrolase family.</text>
</comment>
<proteinExistence type="inferred from homology"/>
<dbReference type="GO" id="GO:0005829">
    <property type="term" value="C:cytosol"/>
    <property type="evidence" value="ECO:0007669"/>
    <property type="project" value="TreeGrafter"/>
</dbReference>
<reference evidence="5 6" key="1">
    <citation type="submission" date="2017-10" db="EMBL/GenBank/DDBJ databases">
        <title>Frigbacter circumglobatus gen. nov. sp. nov., isolated from sediment cultured in situ.</title>
        <authorList>
            <person name="Zhao Z."/>
        </authorList>
    </citation>
    <scope>NUCLEOTIDE SEQUENCE [LARGE SCALE GENOMIC DNA]</scope>
    <source>
        <strain evidence="5 6">ZYL</strain>
    </source>
</reference>
<dbReference type="Pfam" id="PF01026">
    <property type="entry name" value="TatD_DNase"/>
    <property type="match status" value="1"/>
</dbReference>
<sequence length="259" mass="28740">MIVDSHCHLNYGSMMEDMDGVMARAKDAGVETMLAINARLSEYDEVIALADRYDHVFATVGSHPHEAEKEPGITAEQLIEKSTHPKVIGIGETGLDFFYEYAPRDLQEANFRAHIAAARATGLPLIVHARDADDLTITVMRDEMEKGAYPAVIHCFTASQALADATLEMGCYISISGIVTFKSAKDLQETVKTIPLDRLLIETDAPYLAPVPKRGKPNEPSYVRYTAEYLSDLLDVPFDHLAQTTTDNFYRLFTNAVRP</sequence>
<dbReference type="InterPro" id="IPR001130">
    <property type="entry name" value="TatD-like"/>
</dbReference>
<dbReference type="Gene3D" id="3.20.20.140">
    <property type="entry name" value="Metal-dependent hydrolases"/>
    <property type="match status" value="1"/>
</dbReference>